<name>A0A6P4I282_DROKI</name>
<dbReference type="GeneID" id="108070654"/>
<organism evidence="2 3">
    <name type="scientific">Drosophila kikkawai</name>
    <name type="common">Fruit fly</name>
    <dbReference type="NCBI Taxonomy" id="30033"/>
    <lineage>
        <taxon>Eukaryota</taxon>
        <taxon>Metazoa</taxon>
        <taxon>Ecdysozoa</taxon>
        <taxon>Arthropoda</taxon>
        <taxon>Hexapoda</taxon>
        <taxon>Insecta</taxon>
        <taxon>Pterygota</taxon>
        <taxon>Neoptera</taxon>
        <taxon>Endopterygota</taxon>
        <taxon>Diptera</taxon>
        <taxon>Brachycera</taxon>
        <taxon>Muscomorpha</taxon>
        <taxon>Ephydroidea</taxon>
        <taxon>Drosophilidae</taxon>
        <taxon>Drosophila</taxon>
        <taxon>Sophophora</taxon>
    </lineage>
</organism>
<proteinExistence type="predicted"/>
<dbReference type="SUPFAM" id="SSF52047">
    <property type="entry name" value="RNI-like"/>
    <property type="match status" value="1"/>
</dbReference>
<evidence type="ECO:0000313" key="2">
    <source>
        <dbReference type="Proteomes" id="UP001652661"/>
    </source>
</evidence>
<dbReference type="Proteomes" id="UP001652661">
    <property type="component" value="Chromosome 3R"/>
</dbReference>
<dbReference type="Gene3D" id="3.80.10.10">
    <property type="entry name" value="Ribonuclease Inhibitor"/>
    <property type="match status" value="1"/>
</dbReference>
<feature type="compositionally biased region" description="Acidic residues" evidence="1">
    <location>
        <begin position="208"/>
        <end position="231"/>
    </location>
</feature>
<dbReference type="OrthoDB" id="341587at2759"/>
<dbReference type="AlphaFoldDB" id="A0A6P4I282"/>
<protein>
    <recommendedName>
        <fullName evidence="4">T-complex-associated testis-expressed protein 1</fullName>
    </recommendedName>
</protein>
<evidence type="ECO:0000313" key="3">
    <source>
        <dbReference type="RefSeq" id="XP_017016711.1"/>
    </source>
</evidence>
<evidence type="ECO:0000256" key="1">
    <source>
        <dbReference type="SAM" id="MobiDB-lite"/>
    </source>
</evidence>
<dbReference type="PANTHER" id="PTHR24110:SF3">
    <property type="entry name" value="CENTROSOMAL PROTEIN OF 78 KDA"/>
    <property type="match status" value="1"/>
</dbReference>
<evidence type="ECO:0008006" key="4">
    <source>
        <dbReference type="Google" id="ProtNLM"/>
    </source>
</evidence>
<feature type="region of interest" description="Disordered" evidence="1">
    <location>
        <begin position="197"/>
        <end position="288"/>
    </location>
</feature>
<dbReference type="InterPro" id="IPR032675">
    <property type="entry name" value="LRR_dom_sf"/>
</dbReference>
<keyword evidence="2" id="KW-1185">Reference proteome</keyword>
<reference evidence="3" key="1">
    <citation type="submission" date="2025-08" db="UniProtKB">
        <authorList>
            <consortium name="RefSeq"/>
        </authorList>
    </citation>
    <scope>IDENTIFICATION</scope>
    <source>
        <strain evidence="3">14028-0561.14</strain>
        <tissue evidence="3">Whole fly</tissue>
    </source>
</reference>
<feature type="compositionally biased region" description="Basic and acidic residues" evidence="1">
    <location>
        <begin position="272"/>
        <end position="288"/>
    </location>
</feature>
<accession>A0A6P4I282</accession>
<dbReference type="OMA" id="HHGENLC"/>
<dbReference type="RefSeq" id="XP_017016711.1">
    <property type="nucleotide sequence ID" value="XM_017161222.3"/>
</dbReference>
<sequence length="738" mass="86063">MDFDEEVEVELPHYARKFRMPSDPILLASYELFKPSRQTQALNSERHREIFAEAFIEGELDTLENLCVKALAKQGIQGFSPVLLEKPTLMRVFFDTLDVELPLRECYLIEDQRYWRRVVLDKTLDKTLHLKRWNEFDWKTEGVSRKFVELVETCPVNVVPEQKLAALAQKVWEHVSSIHVRRLQPLADTVFQKYFESDPDQDITSSSSEEEEISSDEPDTDMGEEEGEEEEESRKSEVAIQFWHTADSEPEINDRRNARHQRNAVRQQARSVLERKRAEHMERKERLREKREARKVVEVKKKKKKKKEKPIGDVFSIPVAPEPSDDEDTKPDQRNKLLLLHRIKRYDYPAEHCKHIDLSIIRHLRNLVSLTLEFLGPDNVKDFHSRYLKFSDSDIVRLGKGLRELPYLKTFKLRNGRMDPTKLRILARTLKAMDSLEEVDFGYNQMPDECCDALVYLLQRPRMYRILQLEYNRLGSKTAVMLGKAFIEAQEGVLEYLGLAYNPFNESAIESLVTGLVGTPHVLALNISGLENTKGALGRGIGRLLRNHEPLISLEIAANNIGVSQGDSILKCLEKNQKILYMDCRECDLSQVQEFEVDMIVRRNNYIHENMHHGEKLCDVIKERRHPIVQRIEDDYERLRECQKVRPKFSSSSVESIPEVVEEKDEEERDIWAILGLKNQTAKVEEPESPKDSSSESQVIKEPFVYEPNNFDLEEFRKSVFMPGPGNRFFYLQHNKLP</sequence>
<dbReference type="PANTHER" id="PTHR24110">
    <property type="entry name" value="CENTROSOMAL PROTEIN OF 78 KDA"/>
    <property type="match status" value="1"/>
</dbReference>
<feature type="region of interest" description="Disordered" evidence="1">
    <location>
        <begin position="309"/>
        <end position="331"/>
    </location>
</feature>
<gene>
    <name evidence="3" type="primary">LOC108070654</name>
</gene>